<gene>
    <name evidence="1" type="ORF">NUW54_g6081</name>
</gene>
<dbReference type="EMBL" id="JANSHE010001579">
    <property type="protein sequence ID" value="KAJ3002007.1"/>
    <property type="molecule type" value="Genomic_DNA"/>
</dbReference>
<accession>A0ACC1PW89</accession>
<reference evidence="1" key="1">
    <citation type="submission" date="2022-08" db="EMBL/GenBank/DDBJ databases">
        <title>Genome Sequence of Pycnoporus sanguineus.</title>
        <authorList>
            <person name="Buettner E."/>
        </authorList>
    </citation>
    <scope>NUCLEOTIDE SEQUENCE</scope>
    <source>
        <strain evidence="1">CG-C14</strain>
    </source>
</reference>
<organism evidence="1 2">
    <name type="scientific">Trametes sanguinea</name>
    <dbReference type="NCBI Taxonomy" id="158606"/>
    <lineage>
        <taxon>Eukaryota</taxon>
        <taxon>Fungi</taxon>
        <taxon>Dikarya</taxon>
        <taxon>Basidiomycota</taxon>
        <taxon>Agaricomycotina</taxon>
        <taxon>Agaricomycetes</taxon>
        <taxon>Polyporales</taxon>
        <taxon>Polyporaceae</taxon>
        <taxon>Trametes</taxon>
    </lineage>
</organism>
<sequence length="242" mass="26375">MTEVIAVACVIESSLTLAAEWPQVQMEYIVPLLQRLGESHQTPAFRIACVSYGTADTMPTPVLSKVFFSPPQTMIKDMREDPQKLGIGQTDSGGGYGMAALEGLVAAIELFDTLKSSVETAMSCHLIHFASTPPDPAERPMWNVSMALDSVTWDTFPAELKKRGIYYSNVLLRQIPRFTELQAAAAVGPVQSPWFTGQSDQAARIAAQRSQSVQNYNPLPSSLPPSSLPPSPPLHNPHLLQQ</sequence>
<evidence type="ECO:0000313" key="1">
    <source>
        <dbReference type="EMBL" id="KAJ3002007.1"/>
    </source>
</evidence>
<name>A0ACC1PW89_9APHY</name>
<comment type="caution">
    <text evidence="1">The sequence shown here is derived from an EMBL/GenBank/DDBJ whole genome shotgun (WGS) entry which is preliminary data.</text>
</comment>
<proteinExistence type="predicted"/>
<dbReference type="Proteomes" id="UP001144978">
    <property type="component" value="Unassembled WGS sequence"/>
</dbReference>
<keyword evidence="2" id="KW-1185">Reference proteome</keyword>
<protein>
    <submittedName>
        <fullName evidence="1">Uncharacterized protein</fullName>
    </submittedName>
</protein>
<evidence type="ECO:0000313" key="2">
    <source>
        <dbReference type="Proteomes" id="UP001144978"/>
    </source>
</evidence>